<evidence type="ECO:0000256" key="36">
    <source>
        <dbReference type="SAM" id="Phobius"/>
    </source>
</evidence>
<keyword evidence="16 33" id="KW-0863">Zinc-finger</keyword>
<dbReference type="InterPro" id="IPR018108">
    <property type="entry name" value="MCP_transmembrane"/>
</dbReference>
<evidence type="ECO:0000256" key="12">
    <source>
        <dbReference type="ARBA" id="ARBA00022723"/>
    </source>
</evidence>
<sequence length="743" mass="81359">MAAAADPVKPKTSPKSIKFLFGGLAGMGATVFVQPLDLVKNRMQLSGQGSKAREYKTSLHAVASILRNEGIRGIYTGLSAGLLRQATYTTTRLGIYTVLFERMTKADGTPPNFLMKALIGMTAGATGAFVGTPAEVALIRMTADGRLPPDQRRGYTNVFNALIRITREEGLTTLWRGCIPTMARAVVVNAAQLASYSQSKQALLDTGYFGDDILCHFCASMISGLVTTAASMPVDIVKTRIQNMRMIDGKPEYKNGLDVLFKVVGKEGFFSLWKGFTPYYARLGPHTVLTFIFLEQMNKQFSFSGLVPLPRVEMLRWGHWGVGARLVVLIVVLCLTLAPSPGHAYIYAHYSNRTSMVFEDLPALFGNQLPKDGLMGVLVESRPLNACVPIDPPPTPLTPIASNLTKFIVLIQRYDCNFDIKVLHAQQAGYSAAIVYNLHSDILLNMGFNDESIVQQIEIPSVFTSYTASQLLKSNVIPERGRVTPGIFSLYYHTGDPSAVANANKCFIWLSRAYVILRPEFSFPLSYYLIPFTGVVGIIILVMITVLIVRCVQYRKRMRRNRLSKEQLKKIPIHKFKKGDEYDVCAICLDEYEDGDKLRILPCSHAYHCKCVDPWLTQTKKTCPVCKQRVTRPNPEYSESESDGEAGGAAASDEEGGAESERTPLLRPSNPGSPSSGSPGAYAATVTEAQCFGSVARSDSPILGHEGYYSPEEDSADSEGEGDEASLSDGDTTHLLRNGAIGV</sequence>
<dbReference type="FunFam" id="3.30.40.10:FF:000099">
    <property type="entry name" value="E3 ubiquitin-protein ligase RNF167"/>
    <property type="match status" value="1"/>
</dbReference>
<keyword evidence="23" id="KW-0458">Lysosome</keyword>
<dbReference type="SUPFAM" id="SSF52025">
    <property type="entry name" value="PA domain"/>
    <property type="match status" value="1"/>
</dbReference>
<dbReference type="Gene3D" id="1.50.40.10">
    <property type="entry name" value="Mitochondrial carrier domain"/>
    <property type="match status" value="1"/>
</dbReference>
<keyword evidence="20" id="KW-0445">Lipid transport</keyword>
<dbReference type="InterPro" id="IPR003137">
    <property type="entry name" value="PA_domain"/>
</dbReference>
<evidence type="ECO:0000256" key="34">
    <source>
        <dbReference type="PROSITE-ProRule" id="PRU00282"/>
    </source>
</evidence>
<feature type="region of interest" description="Disordered" evidence="35">
    <location>
        <begin position="697"/>
        <end position="743"/>
    </location>
</feature>
<dbReference type="GO" id="GO:0008270">
    <property type="term" value="F:zinc ion binding"/>
    <property type="evidence" value="ECO:0007669"/>
    <property type="project" value="UniProtKB-KW"/>
</dbReference>
<feature type="compositionally biased region" description="Low complexity" evidence="35">
    <location>
        <begin position="668"/>
        <end position="680"/>
    </location>
</feature>
<evidence type="ECO:0000256" key="18">
    <source>
        <dbReference type="ARBA" id="ARBA00022833"/>
    </source>
</evidence>
<keyword evidence="21 34" id="KW-0472">Membrane</keyword>
<feature type="transmembrane region" description="Helical" evidence="36">
    <location>
        <begin position="326"/>
        <end position="348"/>
    </location>
</feature>
<dbReference type="PROSITE" id="PS50089">
    <property type="entry name" value="ZF_RING_2"/>
    <property type="match status" value="1"/>
</dbReference>
<evidence type="ECO:0000313" key="39">
    <source>
        <dbReference type="Proteomes" id="UP000824540"/>
    </source>
</evidence>
<feature type="region of interest" description="Disordered" evidence="35">
    <location>
        <begin position="632"/>
        <end position="682"/>
    </location>
</feature>
<dbReference type="GO" id="GO:0015297">
    <property type="term" value="F:antiporter activity"/>
    <property type="evidence" value="ECO:0007669"/>
    <property type="project" value="UniProtKB-KW"/>
</dbReference>
<dbReference type="InterPro" id="IPR001841">
    <property type="entry name" value="Znf_RING"/>
</dbReference>
<reference evidence="38" key="1">
    <citation type="thesis" date="2021" institute="BYU ScholarsArchive" country="Provo, UT, USA">
        <title>Applications of and Algorithms for Genome Assembly and Genomic Analyses with an Emphasis on Marine Teleosts.</title>
        <authorList>
            <person name="Pickett B.D."/>
        </authorList>
    </citation>
    <scope>NUCLEOTIDE SEQUENCE</scope>
    <source>
        <strain evidence="38">HI-2016</strain>
    </source>
</reference>
<dbReference type="Pfam" id="PF13639">
    <property type="entry name" value="zf-RING_2"/>
    <property type="match status" value="1"/>
</dbReference>
<evidence type="ECO:0000256" key="3">
    <source>
        <dbReference type="ARBA" id="ARBA00004352"/>
    </source>
</evidence>
<comment type="catalytic activity">
    <reaction evidence="31">
        <text>malonate(in) + 2-oxoglutarate(out) = malonate(out) + 2-oxoglutarate(in)</text>
        <dbReference type="Rhea" id="RHEA:71591"/>
        <dbReference type="ChEBI" id="CHEBI:15792"/>
        <dbReference type="ChEBI" id="CHEBI:16810"/>
    </reaction>
</comment>
<evidence type="ECO:0000256" key="8">
    <source>
        <dbReference type="ARBA" id="ARBA00022448"/>
    </source>
</evidence>
<organism evidence="38 39">
    <name type="scientific">Albula glossodonta</name>
    <name type="common">roundjaw bonefish</name>
    <dbReference type="NCBI Taxonomy" id="121402"/>
    <lineage>
        <taxon>Eukaryota</taxon>
        <taxon>Metazoa</taxon>
        <taxon>Chordata</taxon>
        <taxon>Craniata</taxon>
        <taxon>Vertebrata</taxon>
        <taxon>Euteleostomi</taxon>
        <taxon>Actinopterygii</taxon>
        <taxon>Neopterygii</taxon>
        <taxon>Teleostei</taxon>
        <taxon>Albuliformes</taxon>
        <taxon>Albulidae</taxon>
        <taxon>Albula</taxon>
    </lineage>
</organism>
<feature type="transmembrane region" description="Helical" evidence="36">
    <location>
        <begin position="19"/>
        <end position="39"/>
    </location>
</feature>
<comment type="pathway">
    <text evidence="5">Protein modification; protein ubiquitination.</text>
</comment>
<evidence type="ECO:0000256" key="6">
    <source>
        <dbReference type="ARBA" id="ARBA00006375"/>
    </source>
</evidence>
<evidence type="ECO:0000256" key="11">
    <source>
        <dbReference type="ARBA" id="ARBA00022692"/>
    </source>
</evidence>
<evidence type="ECO:0000256" key="25">
    <source>
        <dbReference type="ARBA" id="ARBA00040264"/>
    </source>
</evidence>
<comment type="catalytic activity">
    <reaction evidence="24">
        <text>(S)-malate(in) + 2-oxoglutarate(out) = (S)-malate(out) + 2-oxoglutarate(in)</text>
        <dbReference type="Rhea" id="RHEA:71587"/>
        <dbReference type="ChEBI" id="CHEBI:15589"/>
        <dbReference type="ChEBI" id="CHEBI:16810"/>
    </reaction>
</comment>
<dbReference type="PROSITE" id="PS50920">
    <property type="entry name" value="SOLCAR"/>
    <property type="match status" value="3"/>
</dbReference>
<dbReference type="AlphaFoldDB" id="A0A8T2P1U9"/>
<dbReference type="GO" id="GO:0005765">
    <property type="term" value="C:lysosomal membrane"/>
    <property type="evidence" value="ECO:0007669"/>
    <property type="project" value="UniProtKB-SubCell"/>
</dbReference>
<dbReference type="GO" id="GO:0006869">
    <property type="term" value="P:lipid transport"/>
    <property type="evidence" value="ECO:0007669"/>
    <property type="project" value="UniProtKB-KW"/>
</dbReference>
<comment type="subunit">
    <text evidence="27">Interacts with SMIM26.</text>
</comment>
<proteinExistence type="inferred from homology"/>
<keyword evidence="22" id="KW-0325">Glycoprotein</keyword>
<keyword evidence="13" id="KW-0732">Signal</keyword>
<dbReference type="Gene3D" id="3.50.30.30">
    <property type="match status" value="1"/>
</dbReference>
<comment type="catalytic activity">
    <reaction evidence="32">
        <text>succinate(in) + 2-oxoglutarate(out) = succinate(out) + 2-oxoglutarate(in)</text>
        <dbReference type="Rhea" id="RHEA:71595"/>
        <dbReference type="ChEBI" id="CHEBI:16810"/>
        <dbReference type="ChEBI" id="CHEBI:30031"/>
    </reaction>
</comment>
<evidence type="ECO:0000256" key="5">
    <source>
        <dbReference type="ARBA" id="ARBA00004906"/>
    </source>
</evidence>
<evidence type="ECO:0000256" key="35">
    <source>
        <dbReference type="SAM" id="MobiDB-lite"/>
    </source>
</evidence>
<evidence type="ECO:0000256" key="14">
    <source>
        <dbReference type="ARBA" id="ARBA00022737"/>
    </source>
</evidence>
<comment type="subcellular location">
    <subcellularLocation>
        <location evidence="4">Endosome membrane</location>
        <topology evidence="4">Single-pass type I membrane protein</topology>
    </subcellularLocation>
    <subcellularLocation>
        <location evidence="3">Lysosome membrane</location>
        <topology evidence="3">Single-pass type I membrane protein</topology>
    </subcellularLocation>
    <subcellularLocation>
        <location evidence="2">Membrane</location>
        <topology evidence="2">Multi-pass membrane protein</topology>
    </subcellularLocation>
</comment>
<feature type="repeat" description="Solcar" evidence="34">
    <location>
        <begin position="17"/>
        <end position="102"/>
    </location>
</feature>
<evidence type="ECO:0000256" key="30">
    <source>
        <dbReference type="ARBA" id="ARBA00050291"/>
    </source>
</evidence>
<evidence type="ECO:0000256" key="16">
    <source>
        <dbReference type="ARBA" id="ARBA00022771"/>
    </source>
</evidence>
<keyword evidence="19 36" id="KW-1133">Transmembrane helix</keyword>
<dbReference type="SUPFAM" id="SSF103506">
    <property type="entry name" value="Mitochondrial carrier"/>
    <property type="match status" value="1"/>
</dbReference>
<evidence type="ECO:0000256" key="24">
    <source>
        <dbReference type="ARBA" id="ARBA00036491"/>
    </source>
</evidence>
<dbReference type="Proteomes" id="UP000824540">
    <property type="component" value="Unassembled WGS sequence"/>
</dbReference>
<dbReference type="GO" id="GO:0061630">
    <property type="term" value="F:ubiquitin protein ligase activity"/>
    <property type="evidence" value="ECO:0007669"/>
    <property type="project" value="UniProtKB-EC"/>
</dbReference>
<keyword evidence="12" id="KW-0479">Metal-binding</keyword>
<evidence type="ECO:0000256" key="27">
    <source>
        <dbReference type="ARBA" id="ARBA00044758"/>
    </source>
</evidence>
<evidence type="ECO:0000256" key="20">
    <source>
        <dbReference type="ARBA" id="ARBA00023055"/>
    </source>
</evidence>
<evidence type="ECO:0000256" key="19">
    <source>
        <dbReference type="ARBA" id="ARBA00022989"/>
    </source>
</evidence>
<feature type="repeat" description="Solcar" evidence="34">
    <location>
        <begin position="111"/>
        <end position="202"/>
    </location>
</feature>
<comment type="catalytic activity">
    <reaction evidence="30">
        <text>maleate(in) + 2-oxoglutarate(out) = maleate(out) + 2-oxoglutarate(in)</text>
        <dbReference type="Rhea" id="RHEA:71599"/>
        <dbReference type="ChEBI" id="CHEBI:16810"/>
        <dbReference type="ChEBI" id="CHEBI:30780"/>
    </reaction>
</comment>
<dbReference type="GO" id="GO:0010008">
    <property type="term" value="C:endosome membrane"/>
    <property type="evidence" value="ECO:0007669"/>
    <property type="project" value="UniProtKB-SubCell"/>
</dbReference>
<keyword evidence="10" id="KW-0808">Transferase</keyword>
<evidence type="ECO:0000256" key="21">
    <source>
        <dbReference type="ARBA" id="ARBA00023136"/>
    </source>
</evidence>
<dbReference type="GO" id="GO:0015139">
    <property type="term" value="F:alpha-ketoglutarate transmembrane transporter activity"/>
    <property type="evidence" value="ECO:0007669"/>
    <property type="project" value="UniProtKB-ARBA"/>
</dbReference>
<evidence type="ECO:0000256" key="13">
    <source>
        <dbReference type="ARBA" id="ARBA00022729"/>
    </source>
</evidence>
<feature type="repeat" description="Solcar" evidence="34">
    <location>
        <begin position="211"/>
        <end position="300"/>
    </location>
</feature>
<evidence type="ECO:0000256" key="29">
    <source>
        <dbReference type="ARBA" id="ARBA00050120"/>
    </source>
</evidence>
<dbReference type="OrthoDB" id="448427at2759"/>
<dbReference type="Gene3D" id="3.30.40.10">
    <property type="entry name" value="Zinc/RING finger domain, C3HC4 (zinc finger)"/>
    <property type="match status" value="1"/>
</dbReference>
<evidence type="ECO:0000256" key="28">
    <source>
        <dbReference type="ARBA" id="ARBA00045567"/>
    </source>
</evidence>
<feature type="domain" description="RING-type" evidence="37">
    <location>
        <begin position="585"/>
        <end position="627"/>
    </location>
</feature>
<comment type="caution">
    <text evidence="38">The sequence shown here is derived from an EMBL/GenBank/DDBJ whole genome shotgun (WGS) entry which is preliminary data.</text>
</comment>
<evidence type="ECO:0000256" key="1">
    <source>
        <dbReference type="ARBA" id="ARBA00000900"/>
    </source>
</evidence>
<evidence type="ECO:0000256" key="10">
    <source>
        <dbReference type="ARBA" id="ARBA00022679"/>
    </source>
</evidence>
<keyword evidence="17" id="KW-0833">Ubl conjugation pathway</keyword>
<dbReference type="Pfam" id="PF02225">
    <property type="entry name" value="PA"/>
    <property type="match status" value="1"/>
</dbReference>
<comment type="catalytic activity">
    <reaction evidence="1">
        <text>S-ubiquitinyl-[E2 ubiquitin-conjugating enzyme]-L-cysteine + [acceptor protein]-L-lysine = [E2 ubiquitin-conjugating enzyme]-L-cysteine + N(6)-ubiquitinyl-[acceptor protein]-L-lysine.</text>
        <dbReference type="EC" id="2.3.2.27"/>
    </reaction>
</comment>
<dbReference type="EMBL" id="JAFBMS010000015">
    <property type="protein sequence ID" value="KAG9346414.1"/>
    <property type="molecule type" value="Genomic_DNA"/>
</dbReference>
<keyword evidence="14" id="KW-0677">Repeat</keyword>
<dbReference type="SUPFAM" id="SSF57850">
    <property type="entry name" value="RING/U-box"/>
    <property type="match status" value="1"/>
</dbReference>
<keyword evidence="9" id="KW-0050">Antiport</keyword>
<evidence type="ECO:0000256" key="9">
    <source>
        <dbReference type="ARBA" id="ARBA00022449"/>
    </source>
</evidence>
<gene>
    <name evidence="38" type="ORF">JZ751_006725</name>
</gene>
<accession>A0A8T2P1U9</accession>
<feature type="compositionally biased region" description="Acidic residues" evidence="35">
    <location>
        <begin position="711"/>
        <end position="726"/>
    </location>
</feature>
<evidence type="ECO:0000256" key="15">
    <source>
        <dbReference type="ARBA" id="ARBA00022753"/>
    </source>
</evidence>
<dbReference type="InterPro" id="IPR013083">
    <property type="entry name" value="Znf_RING/FYVE/PHD"/>
</dbReference>
<dbReference type="PANTHER" id="PTHR45618">
    <property type="entry name" value="MITOCHONDRIAL DICARBOXYLATE CARRIER-RELATED"/>
    <property type="match status" value="1"/>
</dbReference>
<dbReference type="InterPro" id="IPR023395">
    <property type="entry name" value="MCP_dom_sf"/>
</dbReference>
<evidence type="ECO:0000256" key="23">
    <source>
        <dbReference type="ARBA" id="ARBA00023228"/>
    </source>
</evidence>
<evidence type="ECO:0000259" key="37">
    <source>
        <dbReference type="PROSITE" id="PS50089"/>
    </source>
</evidence>
<evidence type="ECO:0000256" key="22">
    <source>
        <dbReference type="ARBA" id="ARBA00023180"/>
    </source>
</evidence>
<keyword evidence="39" id="KW-1185">Reference proteome</keyword>
<evidence type="ECO:0000256" key="4">
    <source>
        <dbReference type="ARBA" id="ARBA00004530"/>
    </source>
</evidence>
<dbReference type="CDD" id="cd16796">
    <property type="entry name" value="RING-H2_RNF13"/>
    <property type="match status" value="1"/>
</dbReference>
<keyword evidence="18" id="KW-0862">Zinc</keyword>
<evidence type="ECO:0000256" key="2">
    <source>
        <dbReference type="ARBA" id="ARBA00004141"/>
    </source>
</evidence>
<evidence type="ECO:0000256" key="31">
    <source>
        <dbReference type="ARBA" id="ARBA00052538"/>
    </source>
</evidence>
<keyword evidence="15" id="KW-0967">Endosome</keyword>
<evidence type="ECO:0000256" key="26">
    <source>
        <dbReference type="ARBA" id="ARBA00041881"/>
    </source>
</evidence>
<dbReference type="Pfam" id="PF00153">
    <property type="entry name" value="Mito_carr"/>
    <property type="match status" value="3"/>
</dbReference>
<comment type="function">
    <text evidence="28">Catalyzes the transport of 2-oxoglutarate (alpha-oxoglutarate) across the inner mitochondrial membrane in an electroneutral exchange for malate. Can also exchange 2-oxoglutarate for other dicarboxylic acids such as malonate, succinate, maleate and oxaloacetate, although with lower affinity. Contributes to several metabolic processes, including the malate-aspartate shuttle, the oxoglutarate/isocitrate shuttle, in gluconeogenesis from lactate, and in nitrogen metabolism. Maintains mitochondrial fusion and fission events, and the organization and morphology of cristae. Involved in the regulation of apoptosis. Helps protect from cytotoxic-induced apoptosis by modulating glutathione levels in mitochondria.</text>
</comment>
<dbReference type="CDD" id="cd02123">
    <property type="entry name" value="PA_C_RZF_like"/>
    <property type="match status" value="1"/>
</dbReference>
<feature type="transmembrane region" description="Helical" evidence="36">
    <location>
        <begin position="527"/>
        <end position="552"/>
    </location>
</feature>
<dbReference type="InterPro" id="IPR050391">
    <property type="entry name" value="Mito_Metabolite_Transporter"/>
</dbReference>
<evidence type="ECO:0000256" key="32">
    <source>
        <dbReference type="ARBA" id="ARBA00052710"/>
    </source>
</evidence>
<evidence type="ECO:0000256" key="33">
    <source>
        <dbReference type="PROSITE-ProRule" id="PRU00175"/>
    </source>
</evidence>
<keyword evidence="8" id="KW-0813">Transport</keyword>
<dbReference type="EC" id="2.3.2.27" evidence="7"/>
<evidence type="ECO:0000313" key="38">
    <source>
        <dbReference type="EMBL" id="KAG9346414.1"/>
    </source>
</evidence>
<dbReference type="SMART" id="SM00184">
    <property type="entry name" value="RING"/>
    <property type="match status" value="1"/>
</dbReference>
<dbReference type="FunFam" id="1.50.40.10:FF:000013">
    <property type="entry name" value="Mitochondrial 2-oxoglutarate/malate carrier protein-like protein"/>
    <property type="match status" value="1"/>
</dbReference>
<comment type="similarity">
    <text evidence="6">Belongs to the mitochondrial carrier (TC 2.A.29) family.</text>
</comment>
<dbReference type="InterPro" id="IPR044744">
    <property type="entry name" value="ZNRF4/RNF13/RNF167_PA"/>
</dbReference>
<comment type="catalytic activity">
    <reaction evidence="29">
        <text>oxaloacetate(in) + 2-oxoglutarate(out) = oxaloacetate(out) + 2-oxoglutarate(in)</text>
        <dbReference type="Rhea" id="RHEA:71603"/>
        <dbReference type="ChEBI" id="CHEBI:16452"/>
        <dbReference type="ChEBI" id="CHEBI:16810"/>
    </reaction>
</comment>
<evidence type="ECO:0000256" key="17">
    <source>
        <dbReference type="ARBA" id="ARBA00022786"/>
    </source>
</evidence>
<name>A0A8T2P1U9_9TELE</name>
<dbReference type="InterPro" id="IPR046450">
    <property type="entry name" value="PA_dom_sf"/>
</dbReference>
<protein>
    <recommendedName>
        <fullName evidence="25">Mitochondrial 2-oxoglutarate/malate carrier protein</fullName>
        <ecNumber evidence="7">2.3.2.27</ecNumber>
    </recommendedName>
    <alternativeName>
        <fullName evidence="26">Solute carrier family 25 member 11</fullName>
    </alternativeName>
</protein>
<evidence type="ECO:0000256" key="7">
    <source>
        <dbReference type="ARBA" id="ARBA00012483"/>
    </source>
</evidence>
<keyword evidence="11 34" id="KW-0812">Transmembrane</keyword>